<proteinExistence type="predicted"/>
<dbReference type="PANTHER" id="PTHR37486:SF1">
    <property type="entry name" value="STRINGENT STARVATION PROTEIN B"/>
    <property type="match status" value="1"/>
</dbReference>
<reference evidence="1 2" key="1">
    <citation type="submission" date="2023-01" db="EMBL/GenBank/DDBJ databases">
        <title>Novel species of the genus Vogesella isolated from rivers.</title>
        <authorList>
            <person name="Lu H."/>
        </authorList>
    </citation>
    <scope>NUCLEOTIDE SEQUENCE [LARGE SCALE GENOMIC DNA]</scope>
    <source>
        <strain evidence="1 2">DC21W</strain>
    </source>
</reference>
<dbReference type="Pfam" id="PF04386">
    <property type="entry name" value="SspB"/>
    <property type="match status" value="1"/>
</dbReference>
<comment type="caution">
    <text evidence="1">The sequence shown here is derived from an EMBL/GenBank/DDBJ whole genome shotgun (WGS) entry which is preliminary data.</text>
</comment>
<dbReference type="RefSeq" id="WP_272751477.1">
    <property type="nucleotide sequence ID" value="NZ_JAQQLF010000008.1"/>
</dbReference>
<dbReference type="InterPro" id="IPR036760">
    <property type="entry name" value="SspB-like_sf"/>
</dbReference>
<keyword evidence="2" id="KW-1185">Reference proteome</keyword>
<dbReference type="InterPro" id="IPR007481">
    <property type="entry name" value="SspB"/>
</dbReference>
<sequence>MTASTRPYLIRAIHQWCTDQGQTPYMVVWVDENVQVPMEFVKNNEIVLNVGYGATQGLSIENDWISFSARFGGISREIWVPVGNVLSIFSRDSGEGMGFELEKLADTAVRPSAAPGVVPSPIEPATDAVPQGAKVITFPGRRN</sequence>
<name>A0ABT5IX48_9NEIS</name>
<keyword evidence="1" id="KW-0645">Protease</keyword>
<dbReference type="Gene3D" id="2.30.30.220">
    <property type="entry name" value="SspB-like"/>
    <property type="match status" value="1"/>
</dbReference>
<protein>
    <submittedName>
        <fullName evidence="1">ClpXP protease specificity-enhancing factor</fullName>
    </submittedName>
</protein>
<keyword evidence="1" id="KW-0378">Hydrolase</keyword>
<evidence type="ECO:0000313" key="1">
    <source>
        <dbReference type="EMBL" id="MDC7717130.1"/>
    </source>
</evidence>
<dbReference type="Proteomes" id="UP001219956">
    <property type="component" value="Unassembled WGS sequence"/>
</dbReference>
<dbReference type="SUPFAM" id="SSF101738">
    <property type="entry name" value="SspB-like"/>
    <property type="match status" value="1"/>
</dbReference>
<dbReference type="NCBIfam" id="NF008769">
    <property type="entry name" value="PRK11798.2-5"/>
    <property type="match status" value="1"/>
</dbReference>
<evidence type="ECO:0000313" key="2">
    <source>
        <dbReference type="Proteomes" id="UP001219956"/>
    </source>
</evidence>
<dbReference type="GO" id="GO:0008233">
    <property type="term" value="F:peptidase activity"/>
    <property type="evidence" value="ECO:0007669"/>
    <property type="project" value="UniProtKB-KW"/>
</dbReference>
<gene>
    <name evidence="1" type="ORF">PQU95_07855</name>
</gene>
<dbReference type="PANTHER" id="PTHR37486">
    <property type="entry name" value="STRINGENT STARVATION PROTEIN B"/>
    <property type="match status" value="1"/>
</dbReference>
<dbReference type="EMBL" id="JAQQLF010000008">
    <property type="protein sequence ID" value="MDC7717130.1"/>
    <property type="molecule type" value="Genomic_DNA"/>
</dbReference>
<accession>A0ABT5IX48</accession>
<organism evidence="1 2">
    <name type="scientific">Vogesella aquatica</name>
    <dbReference type="NCBI Taxonomy" id="2984206"/>
    <lineage>
        <taxon>Bacteria</taxon>
        <taxon>Pseudomonadati</taxon>
        <taxon>Pseudomonadota</taxon>
        <taxon>Betaproteobacteria</taxon>
        <taxon>Neisseriales</taxon>
        <taxon>Chromobacteriaceae</taxon>
        <taxon>Vogesella</taxon>
    </lineage>
</organism>
<dbReference type="GO" id="GO:0006508">
    <property type="term" value="P:proteolysis"/>
    <property type="evidence" value="ECO:0007669"/>
    <property type="project" value="UniProtKB-KW"/>
</dbReference>